<accession>A0A5C8I510</accession>
<dbReference type="Gene3D" id="3.40.50.1820">
    <property type="entry name" value="alpha/beta hydrolase"/>
    <property type="match status" value="1"/>
</dbReference>
<reference evidence="2 3" key="1">
    <citation type="submission" date="2019-08" db="EMBL/GenBank/DDBJ databases">
        <authorList>
            <person name="Dong K."/>
        </authorList>
    </citation>
    <scope>NUCLEOTIDE SEQUENCE [LARGE SCALE GENOMIC DNA]</scope>
    <source>
        <strain evidence="2 3">JCM14558</strain>
    </source>
</reference>
<dbReference type="PANTHER" id="PTHR43433:SF5">
    <property type="entry name" value="AB HYDROLASE-1 DOMAIN-CONTAINING PROTEIN"/>
    <property type="match status" value="1"/>
</dbReference>
<dbReference type="InterPro" id="IPR029058">
    <property type="entry name" value="AB_hydrolase_fold"/>
</dbReference>
<dbReference type="InterPro" id="IPR000073">
    <property type="entry name" value="AB_hydrolase_1"/>
</dbReference>
<dbReference type="Proteomes" id="UP000321034">
    <property type="component" value="Unassembled WGS sequence"/>
</dbReference>
<dbReference type="GO" id="GO:0046503">
    <property type="term" value="P:glycerolipid catabolic process"/>
    <property type="evidence" value="ECO:0007669"/>
    <property type="project" value="TreeGrafter"/>
</dbReference>
<dbReference type="AlphaFoldDB" id="A0A5C8I510"/>
<dbReference type="PRINTS" id="PR00111">
    <property type="entry name" value="ABHYDROLASE"/>
</dbReference>
<name>A0A5C8I510_9MICO</name>
<keyword evidence="2" id="KW-0378">Hydrolase</keyword>
<dbReference type="EMBL" id="VRSV01000001">
    <property type="protein sequence ID" value="TXK12963.1"/>
    <property type="molecule type" value="Genomic_DNA"/>
</dbReference>
<comment type="caution">
    <text evidence="2">The sequence shown here is derived from an EMBL/GenBank/DDBJ whole genome shotgun (WGS) entry which is preliminary data.</text>
</comment>
<dbReference type="OrthoDB" id="7958481at2"/>
<evidence type="ECO:0000313" key="3">
    <source>
        <dbReference type="Proteomes" id="UP000321034"/>
    </source>
</evidence>
<dbReference type="Pfam" id="PF00561">
    <property type="entry name" value="Abhydrolase_1"/>
    <property type="match status" value="1"/>
</dbReference>
<dbReference type="GO" id="GO:0004806">
    <property type="term" value="F:triacylglycerol lipase activity"/>
    <property type="evidence" value="ECO:0007669"/>
    <property type="project" value="TreeGrafter"/>
</dbReference>
<keyword evidence="3" id="KW-1185">Reference proteome</keyword>
<dbReference type="PANTHER" id="PTHR43433">
    <property type="entry name" value="HYDROLASE, ALPHA/BETA FOLD FAMILY PROTEIN"/>
    <property type="match status" value="1"/>
</dbReference>
<protein>
    <submittedName>
        <fullName evidence="2">Alpha/beta hydrolase</fullName>
    </submittedName>
</protein>
<proteinExistence type="predicted"/>
<sequence>MRGCEYLEGMQEPSSSIAWATCAVEVRGGVIAAQAAGEPSADPALLFLGGATWSRDGWSDAFCAEFIDAGVRVLRFDARDTGESTISPVGAPAYTSDDLVDDAIAVADAFDVSRIVAVGLSMGGGLAQQLAATHPGRVVGLVLVSTSPADDLVRSLPGPSAEIAATLDAPVAHHDWTDRAAVIDWVVESERPYAGPGTFDEGEMRAVVGRVWDRTPSLESAMTNHFLVAGSAPPVDLSALTSLPSIVVHGSADPLFPLAHGEALAEALDAPLIVLTDVGHQAPPPRTWPSLVPAILGVVRDARDGGDR</sequence>
<feature type="domain" description="AB hydrolase-1" evidence="1">
    <location>
        <begin position="43"/>
        <end position="280"/>
    </location>
</feature>
<evidence type="ECO:0000313" key="2">
    <source>
        <dbReference type="EMBL" id="TXK12963.1"/>
    </source>
</evidence>
<gene>
    <name evidence="2" type="ORF">FVP77_05830</name>
</gene>
<dbReference type="InterPro" id="IPR050471">
    <property type="entry name" value="AB_hydrolase"/>
</dbReference>
<evidence type="ECO:0000259" key="1">
    <source>
        <dbReference type="Pfam" id="PF00561"/>
    </source>
</evidence>
<dbReference type="SUPFAM" id="SSF53474">
    <property type="entry name" value="alpha/beta-Hydrolases"/>
    <property type="match status" value="1"/>
</dbReference>
<organism evidence="2 3">
    <name type="scientific">Microbacterium hatanonis</name>
    <dbReference type="NCBI Taxonomy" id="404366"/>
    <lineage>
        <taxon>Bacteria</taxon>
        <taxon>Bacillati</taxon>
        <taxon>Actinomycetota</taxon>
        <taxon>Actinomycetes</taxon>
        <taxon>Micrococcales</taxon>
        <taxon>Microbacteriaceae</taxon>
        <taxon>Microbacterium</taxon>
    </lineage>
</organism>